<evidence type="ECO:0000313" key="10">
    <source>
        <dbReference type="EMBL" id="PRQ58699.1"/>
    </source>
</evidence>
<dbReference type="InterPro" id="IPR006806">
    <property type="entry name" value="NDUFA5"/>
</dbReference>
<keyword evidence="7" id="KW-0496">Mitochondrion</keyword>
<dbReference type="PANTHER" id="PTHR12653:SF0">
    <property type="entry name" value="NADH DEHYDROGENASE [UBIQUINONE] 1 ALPHA SUBCOMPLEX SUBUNIT 5"/>
    <property type="match status" value="1"/>
</dbReference>
<accession>A0A2P6SJ47</accession>
<dbReference type="EMBL" id="PDCK01000039">
    <property type="protein sequence ID" value="PRQ58699.1"/>
    <property type="molecule type" value="Genomic_DNA"/>
</dbReference>
<evidence type="ECO:0000256" key="3">
    <source>
        <dbReference type="ARBA" id="ARBA00022448"/>
    </source>
</evidence>
<dbReference type="Proteomes" id="UP000238479">
    <property type="component" value="Chromosome 1"/>
</dbReference>
<comment type="subcellular location">
    <subcellularLocation>
        <location evidence="1">Mitochondrion inner membrane</location>
        <topology evidence="1">Peripheral membrane protein</topology>
        <orientation evidence="1">Matrix side</orientation>
    </subcellularLocation>
</comment>
<keyword evidence="4" id="KW-0679">Respiratory chain</keyword>
<comment type="similarity">
    <text evidence="2">Belongs to the complex I NDUFA5 subunit family.</text>
</comment>
<keyword evidence="10" id="KW-0830">Ubiquinone</keyword>
<keyword evidence="9" id="KW-1133">Transmembrane helix</keyword>
<evidence type="ECO:0000256" key="4">
    <source>
        <dbReference type="ARBA" id="ARBA00022660"/>
    </source>
</evidence>
<keyword evidence="11" id="KW-1185">Reference proteome</keyword>
<dbReference type="GO" id="GO:0022904">
    <property type="term" value="P:respiratory electron transport chain"/>
    <property type="evidence" value="ECO:0007669"/>
    <property type="project" value="InterPro"/>
</dbReference>
<dbReference type="GO" id="GO:0016491">
    <property type="term" value="F:oxidoreductase activity"/>
    <property type="evidence" value="ECO:0007669"/>
    <property type="project" value="UniProtKB-KW"/>
</dbReference>
<sequence length="252" mass="28994">MFLREIARPLMARVKQTTGIVGLDVVPNAREVLIELYSKTLKEIQAVPKDEGYRKAVESFTRQRLQVCREEDWEAIEKRLGCGQVRGAHRGGAVNVCFLVWTCLWFAYSTRNSDWKMQMRLEFFGIRSGLTSFVWLLSFFAFLVTYFVKGNFDQDYDLPMDPMARVEILMCVKAWCLLATATVSSKHDILVHPFSIVSIMLESSVVKMYISRASFLQMLVETNDIVIVCQSTIVLSRFFHLTSNRIMSSLFP</sequence>
<evidence type="ECO:0000256" key="7">
    <source>
        <dbReference type="ARBA" id="ARBA00023128"/>
    </source>
</evidence>
<feature type="transmembrane region" description="Helical" evidence="9">
    <location>
        <begin position="128"/>
        <end position="148"/>
    </location>
</feature>
<organism evidence="10 11">
    <name type="scientific">Rosa chinensis</name>
    <name type="common">China rose</name>
    <dbReference type="NCBI Taxonomy" id="74649"/>
    <lineage>
        <taxon>Eukaryota</taxon>
        <taxon>Viridiplantae</taxon>
        <taxon>Streptophyta</taxon>
        <taxon>Embryophyta</taxon>
        <taxon>Tracheophyta</taxon>
        <taxon>Spermatophyta</taxon>
        <taxon>Magnoliopsida</taxon>
        <taxon>eudicotyledons</taxon>
        <taxon>Gunneridae</taxon>
        <taxon>Pentapetalae</taxon>
        <taxon>rosids</taxon>
        <taxon>fabids</taxon>
        <taxon>Rosales</taxon>
        <taxon>Rosaceae</taxon>
        <taxon>Rosoideae</taxon>
        <taxon>Rosoideae incertae sedis</taxon>
        <taxon>Rosa</taxon>
    </lineage>
</organism>
<protein>
    <submittedName>
        <fullName evidence="10">Putative NADH:ubiquinone reductase (H(+)-translocating)</fullName>
        <ecNumber evidence="10">1.6.5.3</ecNumber>
    </submittedName>
</protein>
<evidence type="ECO:0000256" key="9">
    <source>
        <dbReference type="SAM" id="Phobius"/>
    </source>
</evidence>
<evidence type="ECO:0000256" key="2">
    <source>
        <dbReference type="ARBA" id="ARBA00010261"/>
    </source>
</evidence>
<feature type="transmembrane region" description="Helical" evidence="9">
    <location>
        <begin position="88"/>
        <end position="108"/>
    </location>
</feature>
<dbReference type="EC" id="1.6.5.3" evidence="10"/>
<evidence type="ECO:0000313" key="11">
    <source>
        <dbReference type="Proteomes" id="UP000238479"/>
    </source>
</evidence>
<dbReference type="AlphaFoldDB" id="A0A2P6SJ47"/>
<keyword evidence="10" id="KW-0560">Oxidoreductase</keyword>
<evidence type="ECO:0000256" key="5">
    <source>
        <dbReference type="ARBA" id="ARBA00022792"/>
    </source>
</evidence>
<keyword evidence="6" id="KW-0249">Electron transport</keyword>
<gene>
    <name evidence="10" type="ORF">RchiOBHm_Chr1g0362161</name>
</gene>
<dbReference type="STRING" id="74649.A0A2P6SJ47"/>
<keyword evidence="3" id="KW-0813">Transport</keyword>
<evidence type="ECO:0000256" key="1">
    <source>
        <dbReference type="ARBA" id="ARBA00004443"/>
    </source>
</evidence>
<reference evidence="10 11" key="1">
    <citation type="journal article" date="2018" name="Nat. Genet.">
        <title>The Rosa genome provides new insights in the design of modern roses.</title>
        <authorList>
            <person name="Bendahmane M."/>
        </authorList>
    </citation>
    <scope>NUCLEOTIDE SEQUENCE [LARGE SCALE GENOMIC DNA]</scope>
    <source>
        <strain evidence="11">cv. Old Blush</strain>
    </source>
</reference>
<dbReference type="PANTHER" id="PTHR12653">
    <property type="entry name" value="NADH-UBIQUINONE OXIDOREDUCTASE 13 KD-B SUBUNIT"/>
    <property type="match status" value="1"/>
</dbReference>
<keyword evidence="8 9" id="KW-0472">Membrane</keyword>
<proteinExistence type="inferred from homology"/>
<evidence type="ECO:0000256" key="8">
    <source>
        <dbReference type="ARBA" id="ARBA00023136"/>
    </source>
</evidence>
<dbReference type="Pfam" id="PF04716">
    <property type="entry name" value="ETC_C1_NDUFA5"/>
    <property type="match status" value="1"/>
</dbReference>
<dbReference type="Gramene" id="PRQ58699">
    <property type="protein sequence ID" value="PRQ58699"/>
    <property type="gene ID" value="RchiOBHm_Chr1g0362161"/>
</dbReference>
<comment type="caution">
    <text evidence="10">The sequence shown here is derived from an EMBL/GenBank/DDBJ whole genome shotgun (WGS) entry which is preliminary data.</text>
</comment>
<keyword evidence="5" id="KW-0999">Mitochondrion inner membrane</keyword>
<evidence type="ECO:0000256" key="6">
    <source>
        <dbReference type="ARBA" id="ARBA00022982"/>
    </source>
</evidence>
<dbReference type="GO" id="GO:0005743">
    <property type="term" value="C:mitochondrial inner membrane"/>
    <property type="evidence" value="ECO:0007669"/>
    <property type="project" value="UniProtKB-SubCell"/>
</dbReference>
<keyword evidence="9" id="KW-0812">Transmembrane</keyword>
<name>A0A2P6SJ47_ROSCH</name>